<evidence type="ECO:0000256" key="2">
    <source>
        <dbReference type="ARBA" id="ARBA00022490"/>
    </source>
</evidence>
<dbReference type="Pfam" id="PF21289">
    <property type="entry name" value="EDC4_C"/>
    <property type="match status" value="1"/>
</dbReference>
<comment type="subcellular location">
    <subcellularLocation>
        <location evidence="1">Cytoplasm</location>
    </subcellularLocation>
</comment>
<sequence>MYRTRRSRSTMDDLKLELKNNLQRSKSLSSLEILDNVSNGLKVFQQRLTRIKDSVAGSDASMEAREQIIYDEVLTNNSDSLNVGCVTVLERKIERLSDLLQEQQKFLVEIKRDLKKSVLSSAAAAVFGNKSVAEKSPVAELTVNDPSLSTRDDVVTGKANNKENDNTKTLLEAIEYKNAQCLEREIKDALTNFLQSDELKAHVISTTEVCVKEVIRSSFCQDFSASYLPILERSHRRLLKHVTKVLEDSFKDLEESSAIFSKSVENTAKTLHKALERHQALLEEAVRNKNLLKNLQNSLQEVLQKELKEWRENLFNVVFTRDNRVVEDVPPNPASPNQAAVSPPQPADPERSILEQLMKSAEIKEQIKAGNVNGSFERALSSADLSLVMAACRAADPARLFSGRCELRQCVLLSLIQQLATDMVHDTQLKCRYLEEAIINLNTLDPVTRSHLPTIVEEVQKHLTKFLKSYPSHVASRRITLIIMAAKDLLKLL</sequence>
<name>A0ABN8IWQ8_9NEOP</name>
<feature type="region of interest" description="Disordered" evidence="6">
    <location>
        <begin position="328"/>
        <end position="349"/>
    </location>
</feature>
<keyword evidence="9" id="KW-1185">Reference proteome</keyword>
<dbReference type="Proteomes" id="UP000837857">
    <property type="component" value="Chromosome 4"/>
</dbReference>
<protein>
    <recommendedName>
        <fullName evidence="7">Enhancer of mRNA-decapping protein 4 C-terminal domain-containing protein</fullName>
    </recommendedName>
</protein>
<dbReference type="Gene3D" id="6.10.140.270">
    <property type="match status" value="1"/>
</dbReference>
<accession>A0ABN8IWQ8</accession>
<evidence type="ECO:0000256" key="5">
    <source>
        <dbReference type="SAM" id="Coils"/>
    </source>
</evidence>
<gene>
    <name evidence="8" type="ORF">IPOD504_LOCUS13162</name>
</gene>
<proteinExistence type="predicted"/>
<dbReference type="Gene3D" id="1.10.220.100">
    <property type="entry name" value="conserved c-terminal region of ge- 1"/>
    <property type="match status" value="1"/>
</dbReference>
<dbReference type="InterPro" id="IPR049404">
    <property type="entry name" value="EDC4_C"/>
</dbReference>
<keyword evidence="2" id="KW-0963">Cytoplasm</keyword>
<feature type="non-terminal residue" evidence="8">
    <location>
        <position position="493"/>
    </location>
</feature>
<dbReference type="InterPro" id="IPR044938">
    <property type="entry name" value="EDC4_C_sf"/>
</dbReference>
<evidence type="ECO:0000256" key="3">
    <source>
        <dbReference type="ARBA" id="ARBA00022574"/>
    </source>
</evidence>
<keyword evidence="4" id="KW-0677">Repeat</keyword>
<feature type="domain" description="Enhancer of mRNA-decapping protein 4 C-terminal" evidence="7">
    <location>
        <begin position="363"/>
        <end position="481"/>
    </location>
</feature>
<keyword evidence="5" id="KW-0175">Coiled coil</keyword>
<dbReference type="InterPro" id="IPR045152">
    <property type="entry name" value="EDC4-like"/>
</dbReference>
<dbReference type="EMBL" id="OW152816">
    <property type="protein sequence ID" value="CAH2065850.1"/>
    <property type="molecule type" value="Genomic_DNA"/>
</dbReference>
<feature type="coiled-coil region" evidence="5">
    <location>
        <begin position="264"/>
        <end position="308"/>
    </location>
</feature>
<organism evidence="8 9">
    <name type="scientific">Iphiclides podalirius</name>
    <name type="common">scarce swallowtail</name>
    <dbReference type="NCBI Taxonomy" id="110791"/>
    <lineage>
        <taxon>Eukaryota</taxon>
        <taxon>Metazoa</taxon>
        <taxon>Ecdysozoa</taxon>
        <taxon>Arthropoda</taxon>
        <taxon>Hexapoda</taxon>
        <taxon>Insecta</taxon>
        <taxon>Pterygota</taxon>
        <taxon>Neoptera</taxon>
        <taxon>Endopterygota</taxon>
        <taxon>Lepidoptera</taxon>
        <taxon>Glossata</taxon>
        <taxon>Ditrysia</taxon>
        <taxon>Papilionoidea</taxon>
        <taxon>Papilionidae</taxon>
        <taxon>Papilioninae</taxon>
        <taxon>Iphiclides</taxon>
    </lineage>
</organism>
<keyword evidence="3" id="KW-0853">WD repeat</keyword>
<evidence type="ECO:0000259" key="7">
    <source>
        <dbReference type="Pfam" id="PF21289"/>
    </source>
</evidence>
<dbReference type="PANTHER" id="PTHR15598:SF5">
    <property type="entry name" value="ENHANCER OF MRNA-DECAPPING PROTEIN 4"/>
    <property type="match status" value="1"/>
</dbReference>
<evidence type="ECO:0000313" key="9">
    <source>
        <dbReference type="Proteomes" id="UP000837857"/>
    </source>
</evidence>
<evidence type="ECO:0000256" key="4">
    <source>
        <dbReference type="ARBA" id="ARBA00022737"/>
    </source>
</evidence>
<evidence type="ECO:0000313" key="8">
    <source>
        <dbReference type="EMBL" id="CAH2065850.1"/>
    </source>
</evidence>
<evidence type="ECO:0000256" key="6">
    <source>
        <dbReference type="SAM" id="MobiDB-lite"/>
    </source>
</evidence>
<evidence type="ECO:0000256" key="1">
    <source>
        <dbReference type="ARBA" id="ARBA00004496"/>
    </source>
</evidence>
<reference evidence="8" key="1">
    <citation type="submission" date="2022-03" db="EMBL/GenBank/DDBJ databases">
        <authorList>
            <person name="Martin H S."/>
        </authorList>
    </citation>
    <scope>NUCLEOTIDE SEQUENCE</scope>
</reference>
<dbReference type="PANTHER" id="PTHR15598">
    <property type="entry name" value="ENHANCER OF MRNA-DECAPPING PROTEIN 4"/>
    <property type="match status" value="1"/>
</dbReference>